<evidence type="ECO:0000256" key="2">
    <source>
        <dbReference type="HAMAP-Rule" id="MF_01358"/>
    </source>
</evidence>
<dbReference type="GO" id="GO:0050136">
    <property type="term" value="F:NADH dehydrogenase (quinone) (non-electrogenic) activity"/>
    <property type="evidence" value="ECO:0007669"/>
    <property type="project" value="UniProtKB-UniRule"/>
</dbReference>
<reference evidence="4 5" key="1">
    <citation type="submission" date="2015-07" db="EMBL/GenBank/DDBJ databases">
        <title>Whole genome sequence of Thermanaerothrix daxensis DSM 23592.</title>
        <authorList>
            <person name="Hemp J."/>
            <person name="Ward L.M."/>
            <person name="Pace L.A."/>
            <person name="Fischer W.W."/>
        </authorList>
    </citation>
    <scope>NUCLEOTIDE SEQUENCE [LARGE SCALE GENOMIC DNA]</scope>
    <source>
        <strain evidence="4 5">GNS-1</strain>
    </source>
</reference>
<dbReference type="InterPro" id="IPR001135">
    <property type="entry name" value="NADH_Q_OxRdtase_suD"/>
</dbReference>
<comment type="subcellular location">
    <subcellularLocation>
        <location evidence="2">Cell membrane</location>
        <topology evidence="2">Peripheral membrane protein</topology>
        <orientation evidence="2">Cytoplasmic side</orientation>
    </subcellularLocation>
</comment>
<organism evidence="4 5">
    <name type="scientific">Thermanaerothrix daxensis</name>
    <dbReference type="NCBI Taxonomy" id="869279"/>
    <lineage>
        <taxon>Bacteria</taxon>
        <taxon>Bacillati</taxon>
        <taxon>Chloroflexota</taxon>
        <taxon>Anaerolineae</taxon>
        <taxon>Anaerolineales</taxon>
        <taxon>Anaerolineaceae</taxon>
        <taxon>Thermanaerothrix</taxon>
    </lineage>
</organism>
<evidence type="ECO:0000313" key="4">
    <source>
        <dbReference type="EMBL" id="KPL83317.1"/>
    </source>
</evidence>
<accession>A0A0P6XSG3</accession>
<dbReference type="PANTHER" id="PTHR11993:SF10">
    <property type="entry name" value="NADH DEHYDROGENASE [UBIQUINONE] IRON-SULFUR PROTEIN 2, MITOCHONDRIAL"/>
    <property type="match status" value="1"/>
</dbReference>
<comment type="subunit">
    <text evidence="2">NDH-1 is composed of 14 different subunits. Subunits NuoB, C, D, E, F, and G constitute the peripheral sector of the complex.</text>
</comment>
<keyword evidence="5" id="KW-1185">Reference proteome</keyword>
<keyword evidence="1 2" id="KW-0874">Quinone</keyword>
<dbReference type="PATRIC" id="fig|869279.4.peg.2369"/>
<proteinExistence type="inferred from homology"/>
<comment type="function">
    <text evidence="2">NDH-1 shuttles electrons from NADH, via FMN and iron-sulfur (Fe-S) centers, to quinones in the respiratory chain. The immediate electron acceptor for the enzyme in this species is believed to be ubiquinone. Couples the redox reaction to proton translocation (for every two electrons transferred, four hydrogen ions are translocated across the cytoplasmic membrane), and thus conserves the redox energy in a proton gradient.</text>
</comment>
<keyword evidence="4" id="KW-0560">Oxidoreductase</keyword>
<dbReference type="Pfam" id="PF00346">
    <property type="entry name" value="Complex1_49kDa"/>
    <property type="match status" value="1"/>
</dbReference>
<dbReference type="GO" id="GO:0048038">
    <property type="term" value="F:quinone binding"/>
    <property type="evidence" value="ECO:0007669"/>
    <property type="project" value="UniProtKB-KW"/>
</dbReference>
<dbReference type="InterPro" id="IPR029014">
    <property type="entry name" value="NiFe-Hase_large"/>
</dbReference>
<dbReference type="AlphaFoldDB" id="A0A0P6XSG3"/>
<feature type="domain" description="NADH-quinone oxidoreductase subunit D" evidence="3">
    <location>
        <begin position="132"/>
        <end position="305"/>
    </location>
</feature>
<protein>
    <recommendedName>
        <fullName evidence="2">NADH-quinone oxidoreductase subunit D</fullName>
        <ecNumber evidence="2">7.1.1.-</ecNumber>
    </recommendedName>
    <alternativeName>
        <fullName evidence="2">NADH dehydrogenase I subunit D</fullName>
    </alternativeName>
    <alternativeName>
        <fullName evidence="2">NDH-1 subunit D</fullName>
    </alternativeName>
</protein>
<dbReference type="Proteomes" id="UP000050544">
    <property type="component" value="Unassembled WGS sequence"/>
</dbReference>
<dbReference type="RefSeq" id="WP_408033395.1">
    <property type="nucleotide sequence ID" value="NZ_LGKO01000004.1"/>
</dbReference>
<keyword evidence="2" id="KW-1003">Cell membrane</keyword>
<comment type="similarity">
    <text evidence="2">Belongs to the complex I 49 kDa subunit family.</text>
</comment>
<name>A0A0P6XSG3_9CHLR</name>
<dbReference type="HAMAP" id="MF_01358">
    <property type="entry name" value="NDH1_NuoD"/>
    <property type="match status" value="1"/>
</dbReference>
<comment type="catalytic activity">
    <reaction evidence="2">
        <text>a quinone + NADH + 5 H(+)(in) = a quinol + NAD(+) + 4 H(+)(out)</text>
        <dbReference type="Rhea" id="RHEA:57888"/>
        <dbReference type="ChEBI" id="CHEBI:15378"/>
        <dbReference type="ChEBI" id="CHEBI:24646"/>
        <dbReference type="ChEBI" id="CHEBI:57540"/>
        <dbReference type="ChEBI" id="CHEBI:57945"/>
        <dbReference type="ChEBI" id="CHEBI:132124"/>
    </reaction>
</comment>
<gene>
    <name evidence="2" type="primary">nuoD</name>
    <name evidence="4" type="ORF">SE15_08195</name>
</gene>
<evidence type="ECO:0000256" key="1">
    <source>
        <dbReference type="ARBA" id="ARBA00022719"/>
    </source>
</evidence>
<dbReference type="STRING" id="869279.SE15_08195"/>
<dbReference type="Gene3D" id="1.10.645.10">
    <property type="entry name" value="Cytochrome-c3 Hydrogenase, chain B"/>
    <property type="match status" value="1"/>
</dbReference>
<dbReference type="SUPFAM" id="SSF56762">
    <property type="entry name" value="HydB/Nqo4-like"/>
    <property type="match status" value="1"/>
</dbReference>
<keyword evidence="2" id="KW-0472">Membrane</keyword>
<sequence>MYRVLKRASEEDDLHADTLVVNLGPQHPSTHGVFRMVVSLSEETILDLKPVMGYLHRNHEKIGERNTFLQNMPFTDRLDYLCSMSNNFGYALAVEKLMGVKPPERAEYIRVMMAELTRFLNHIFAIGFLLNDLGAYFTPALYAIEERELILDIFEAVSGSRMMCNYFRFGGVARDVSPDILEKVRRLVYDRLPRKVDEMDEFLTRNEIVRERCEGVGVLTAEQAIANSASGPVLRASGVPYDVRRAEPYSIYDRLEFDVAVRYHGDIYDRYLIRLDEMRQSLRILQQVVRDIPEGPIMTGKPQYQVRVPPGEAYGRVEGPKGELGFYVVSNGKPNPWRYHVRAPSFINLTSLVDMARGAKVADVVAILGSIDIVLGEVDR</sequence>
<evidence type="ECO:0000313" key="5">
    <source>
        <dbReference type="Proteomes" id="UP000050544"/>
    </source>
</evidence>
<keyword evidence="2" id="KW-0830">Ubiquinone</keyword>
<dbReference type="InterPro" id="IPR022885">
    <property type="entry name" value="NDH1_su_D/H"/>
</dbReference>
<evidence type="ECO:0000259" key="3">
    <source>
        <dbReference type="Pfam" id="PF00346"/>
    </source>
</evidence>
<dbReference type="NCBIfam" id="NF004739">
    <property type="entry name" value="PRK06075.1"/>
    <property type="match status" value="1"/>
</dbReference>
<dbReference type="EMBL" id="LGKO01000004">
    <property type="protein sequence ID" value="KPL83317.1"/>
    <property type="molecule type" value="Genomic_DNA"/>
</dbReference>
<dbReference type="GO" id="GO:0051287">
    <property type="term" value="F:NAD binding"/>
    <property type="evidence" value="ECO:0007669"/>
    <property type="project" value="InterPro"/>
</dbReference>
<dbReference type="GO" id="GO:0005886">
    <property type="term" value="C:plasma membrane"/>
    <property type="evidence" value="ECO:0007669"/>
    <property type="project" value="UniProtKB-SubCell"/>
</dbReference>
<dbReference type="PANTHER" id="PTHR11993">
    <property type="entry name" value="NADH-UBIQUINONE OXIDOREDUCTASE 49 KDA SUBUNIT"/>
    <property type="match status" value="1"/>
</dbReference>
<dbReference type="EC" id="7.1.1.-" evidence="2"/>
<keyword evidence="2" id="KW-0520">NAD</keyword>
<keyword evidence="2" id="KW-0813">Transport</keyword>
<comment type="caution">
    <text evidence="4">The sequence shown here is derived from an EMBL/GenBank/DDBJ whole genome shotgun (WGS) entry which is preliminary data.</text>
</comment>
<keyword evidence="2" id="KW-1278">Translocase</keyword>